<name>A0A644WPN8_9ZZZZ</name>
<dbReference type="EMBL" id="VSSQ01001170">
    <property type="protein sequence ID" value="MPM05845.1"/>
    <property type="molecule type" value="Genomic_DNA"/>
</dbReference>
<reference evidence="1" key="1">
    <citation type="submission" date="2019-08" db="EMBL/GenBank/DDBJ databases">
        <authorList>
            <person name="Kucharzyk K."/>
            <person name="Murdoch R.W."/>
            <person name="Higgins S."/>
            <person name="Loffler F."/>
        </authorList>
    </citation>
    <scope>NUCLEOTIDE SEQUENCE</scope>
</reference>
<accession>A0A644WPN8</accession>
<evidence type="ECO:0000313" key="1">
    <source>
        <dbReference type="EMBL" id="MPM05845.1"/>
    </source>
</evidence>
<sequence length="137" mass="16259">MKNWLSNILLFSLLLLFTPLVVSGAENDIHSKEASYSITQDSNHTFSENSNKLIQYNLFLSKFTDCILEKELLERIRFTRLTFYEPSITLYKKLICEKRAQLSWVRINKSYTSNHDSYVEMLFSRKLYIYGRNQLLI</sequence>
<gene>
    <name evidence="1" type="ORF">SDC9_52140</name>
</gene>
<organism evidence="1">
    <name type="scientific">bioreactor metagenome</name>
    <dbReference type="NCBI Taxonomy" id="1076179"/>
    <lineage>
        <taxon>unclassified sequences</taxon>
        <taxon>metagenomes</taxon>
        <taxon>ecological metagenomes</taxon>
    </lineage>
</organism>
<dbReference type="AlphaFoldDB" id="A0A644WPN8"/>
<comment type="caution">
    <text evidence="1">The sequence shown here is derived from an EMBL/GenBank/DDBJ whole genome shotgun (WGS) entry which is preliminary data.</text>
</comment>
<proteinExistence type="predicted"/>
<protein>
    <submittedName>
        <fullName evidence="1">Uncharacterized protein</fullName>
    </submittedName>
</protein>